<dbReference type="GO" id="GO:0004386">
    <property type="term" value="F:helicase activity"/>
    <property type="evidence" value="ECO:0007669"/>
    <property type="project" value="UniProtKB-KW"/>
</dbReference>
<dbReference type="PANTHER" id="PTHR47957">
    <property type="entry name" value="ATP-DEPENDENT HELICASE HRQ1"/>
    <property type="match status" value="1"/>
</dbReference>
<dbReference type="SMART" id="SM00490">
    <property type="entry name" value="HELICc"/>
    <property type="match status" value="1"/>
</dbReference>
<dbReference type="EMBL" id="JBHSMJ010000042">
    <property type="protein sequence ID" value="MFC5452190.1"/>
    <property type="molecule type" value="Genomic_DNA"/>
</dbReference>
<dbReference type="InterPro" id="IPR027417">
    <property type="entry name" value="P-loop_NTPase"/>
</dbReference>
<evidence type="ECO:0000256" key="2">
    <source>
        <dbReference type="ARBA" id="ARBA00022840"/>
    </source>
</evidence>
<comment type="caution">
    <text evidence="4">The sequence shown here is derived from an EMBL/GenBank/DDBJ whole genome shotgun (WGS) entry which is preliminary data.</text>
</comment>
<feature type="domain" description="Helicase ATP-binding" evidence="3">
    <location>
        <begin position="104"/>
        <end position="431"/>
    </location>
</feature>
<organism evidence="4 5">
    <name type="scientific">Paenibacillus aestuarii</name>
    <dbReference type="NCBI Taxonomy" id="516965"/>
    <lineage>
        <taxon>Bacteria</taxon>
        <taxon>Bacillati</taxon>
        <taxon>Bacillota</taxon>
        <taxon>Bacilli</taxon>
        <taxon>Bacillales</taxon>
        <taxon>Paenibacillaceae</taxon>
        <taxon>Paenibacillus</taxon>
    </lineage>
</organism>
<dbReference type="PROSITE" id="PS51192">
    <property type="entry name" value="HELICASE_ATP_BIND_1"/>
    <property type="match status" value="1"/>
</dbReference>
<keyword evidence="2" id="KW-0067">ATP-binding</keyword>
<dbReference type="PANTHER" id="PTHR47957:SF3">
    <property type="entry name" value="ATP-DEPENDENT HELICASE HRQ1"/>
    <property type="match status" value="1"/>
</dbReference>
<evidence type="ECO:0000313" key="5">
    <source>
        <dbReference type="Proteomes" id="UP001596044"/>
    </source>
</evidence>
<dbReference type="InterPro" id="IPR011545">
    <property type="entry name" value="DEAD/DEAH_box_helicase_dom"/>
</dbReference>
<dbReference type="SUPFAM" id="SSF52540">
    <property type="entry name" value="P-loop containing nucleoside triphosphate hydrolases"/>
    <property type="match status" value="2"/>
</dbReference>
<sequence length="1913" mass="217458">MQDPIGAFDKIKENFLLYIKTAFGTRFPGLEEERDRLLKKDQILSREPLIEPLPRYKSSEKSVSSLSANDLPGLTDEQRTAFKKLSLSGLVKDFPLHSHQATMLQRALQGKNCVVTAGTGGGKTESFLLPLFAQLAKEMIQWPAPDNYHKYSNDWWKNDQWIDSCKADDEFTKTCRVPQRGHEKRPAAIRALLLYPMNALVEDQLTRLRKALDSNKARSTIHQLSHGNKIYMGRYNGATPVAGHEFMPPNDEGKRLPNTRKIEELLKSLRLADQTISAAKAYTERQGANSDEDIMSFFPSLDGAEMRCRWDMQDAPPDIFITNYSMLSIMLMRESDENLFEKTRSWLAGDDLPVGIREEAKKERVFHLVVDELHLYRGTAGAEVAYLLRLLLLRLGLTPDHPQLRILASSASLPADNPDSLSFLNDFFGAEQFEIIEGLPSPDLEGEVKDYLDPKPFQLLADNYPDIPNRVYQQVARDLGFHNEQADGKKMLIEALLSQELKFGLRMTLGCEEKGKKRATIITDFAKKIFGNSQLDLRNATRGLLIARGLIEEYEKRDSSISLPSFRLHYFFRNIEGLWAAIEPMTEERTVGKLYASPRILCDTSSSRVLELLYCEHCGTVLYGGSKLSLQDGSLELLSTEPDIEGIPDKRSNRLVEKRTYKEYAVFWPCLQRINAEAKEWNQPKIRPSEMGKPSKAAWIPASLNKQTGQIERNQEKSRLNPDEWIRGYLYQLSISPELIDRHWALPSVCPCCAADHTRKRRISPIRGFRTGFSKVSQIFTKELFQQLPGESERKLVVFSDSREDAAQISNGVERNHYSDLIREIVVDELKLKAYSEPQLLEDLLLSRELTQASKHYAEKYPEQYNVIRRDVNYHRAELNPDDPFYESNKVVKEKASERIDAIKRRGETGIIPVSYLLPPGHDLSSVGVVAQRMLKLGVNPAGNDVKLQELYWDKKSHHWTELFDFDHLQWKRENISQNAESSRTKFRDEILESISDLLFGRLYFGIESAGIGWPTAINDEFAEAGALKSGITKEVFIEVCDSITRILGDLYRYLPSDPGFEIKSDPDYSNSRPAVKDYIKAVAELNRCNEIKLGDAVFSALNKGGHETAILRTELLSIKVTAEQGPVWTCPVCRRIHLHPAAGICTYCKNCLNRESDDTCQNVWKRNYVSNSIYVNKLPIRLHCEELTAQSDDQGERQRHFRGIIVNLANQERDYIKSVDEIDVLSVTTTMEVGVDIGNLQSVMMANMPPMRFNYQQRVGRAGRRKQAYSIALTLCRGRSHDEYYFTNPKSITGDTPPVPFITMGQERILKRMISKECLRRAFKGVGVRWWDGPTPPDTHGEFSKALNWYSQRQKIKDWLCSKQDEIGKVLKALEIEDIQSFIPWVTNDLIDLIDRAVEDSELSGEGLAERLAEGAILPMFGMPTRTRLMYHGIRKENEYNIDRDLDLAITEFAPGSQKTKDKAIHTAIGFTAPLLYRKGRGWFTAEGGPLPFRRYMRRCKVCNEVATSPNKFDDTVCPHCGAPHSEFTGVTQFQIAVPRAFRTDFTRGDDAKEDNTVYTGSPTLFAESASASWSAQENSNCSISLSQDGRVWRINDNGGNLFKGAITNSPPVGSSIQLENQWIDSRYLSNDFVGELEKIALAAGKTTEVLRIRPSQIPYGLCVDPDRSQSSVKGALYSAAFLLQRIVADKLDIDPDEIEIAHIVRKNFDEGQYFGEIVLNDRLSNGAGFVRYIGDHFKDILKIVCEPDPENDKYSSLLSQHNCDSSCYNCLKVYRNMVYHGLLDWRLGLSYLRLLSNPSYLCGLDNDFSKPELRDWKQTATRLRDDFITRFDDGSSRFTPITLGSLPGFRNGNKTVIIVHPFWNTNDPEGILAEAKAAAGQNHVFYLDTFNLLRRLGWCYQHLIQQIRVRA</sequence>
<gene>
    <name evidence="4" type="ORF">ACFPOG_28685</name>
</gene>
<reference evidence="5" key="1">
    <citation type="journal article" date="2019" name="Int. J. Syst. Evol. Microbiol.">
        <title>The Global Catalogue of Microorganisms (GCM) 10K type strain sequencing project: providing services to taxonomists for standard genome sequencing and annotation.</title>
        <authorList>
            <consortium name="The Broad Institute Genomics Platform"/>
            <consortium name="The Broad Institute Genome Sequencing Center for Infectious Disease"/>
            <person name="Wu L."/>
            <person name="Ma J."/>
        </authorList>
    </citation>
    <scope>NUCLEOTIDE SEQUENCE [LARGE SCALE GENOMIC DNA]</scope>
    <source>
        <strain evidence="5">KACC 11904</strain>
    </source>
</reference>
<dbReference type="RefSeq" id="WP_270877692.1">
    <property type="nucleotide sequence ID" value="NZ_JAQFVF010000005.1"/>
</dbReference>
<keyword evidence="5" id="KW-1185">Reference proteome</keyword>
<dbReference type="SMART" id="SM00487">
    <property type="entry name" value="DEXDc"/>
    <property type="match status" value="1"/>
</dbReference>
<dbReference type="Gene3D" id="3.40.50.300">
    <property type="entry name" value="P-loop containing nucleotide triphosphate hydrolases"/>
    <property type="match status" value="2"/>
</dbReference>
<keyword evidence="1" id="KW-0547">Nucleotide-binding</keyword>
<accession>A0ABW0KFH0</accession>
<evidence type="ECO:0000259" key="3">
    <source>
        <dbReference type="PROSITE" id="PS51192"/>
    </source>
</evidence>
<evidence type="ECO:0000256" key="1">
    <source>
        <dbReference type="ARBA" id="ARBA00022741"/>
    </source>
</evidence>
<protein>
    <submittedName>
        <fullName evidence="4">DEAD/DEAH box helicase</fullName>
    </submittedName>
</protein>
<keyword evidence="4" id="KW-0347">Helicase</keyword>
<dbReference type="InterPro" id="IPR014001">
    <property type="entry name" value="Helicase_ATP-bd"/>
</dbReference>
<keyword evidence="4" id="KW-0378">Hydrolase</keyword>
<evidence type="ECO:0000313" key="4">
    <source>
        <dbReference type="EMBL" id="MFC5452190.1"/>
    </source>
</evidence>
<dbReference type="Pfam" id="PF00270">
    <property type="entry name" value="DEAD"/>
    <property type="match status" value="1"/>
</dbReference>
<dbReference type="Proteomes" id="UP001596044">
    <property type="component" value="Unassembled WGS sequence"/>
</dbReference>
<proteinExistence type="predicted"/>
<dbReference type="InterPro" id="IPR001650">
    <property type="entry name" value="Helicase_C-like"/>
</dbReference>
<name>A0ABW0KFH0_9BACL</name>
<dbReference type="Pfam" id="PF00271">
    <property type="entry name" value="Helicase_C"/>
    <property type="match status" value="1"/>
</dbReference>